<accession>A0A8T0TLB4</accession>
<sequence>MREELPLPAPASPSLERFHLPLARSSHDSTVPHRAPLLLGVPASPRRRPRPPRLARRRRRAAIPLSRRPRLPFSLAGAAAAPCPLGLPVAPPPPRPSPSVSRRRPREARCEKTVVPFSLGPSPSHSPALPPRPSRSPGKEDLRAGGAALSLPVALPVAPPPPRPSPRSPGADLRRTRRPRRATVLPARIHHARGARSSSLKPGCLPSRPPRPRLARVPAHVKIDQQLGRQHLGGHHICAQRSRVQKSEFVQWPVALLFTSAPGFKYFDLYPASLFGSVSSQHVVKRIYLLPKKNEVGVCPLARVSVVAVCPPVARTGSPFARDLIAVFKWEKSVFLKAIICCSYKKAWWSTLMQETLWVGDGLNNLADDVLKSTTTPAQRCGEPDTAAIGRGDNIKEHACNMRIWQRFISPSLFCCNLVFGASGSSFAVFNVKGFL</sequence>
<name>A0A8T0TLB4_PANVG</name>
<feature type="region of interest" description="Disordered" evidence="1">
    <location>
        <begin position="86"/>
        <end position="213"/>
    </location>
</feature>
<dbReference type="EMBL" id="CM029043">
    <property type="protein sequence ID" value="KAG2610458.1"/>
    <property type="molecule type" value="Genomic_DNA"/>
</dbReference>
<reference evidence="2" key="1">
    <citation type="submission" date="2020-05" db="EMBL/GenBank/DDBJ databases">
        <title>WGS assembly of Panicum virgatum.</title>
        <authorList>
            <person name="Lovell J.T."/>
            <person name="Jenkins J."/>
            <person name="Shu S."/>
            <person name="Juenger T.E."/>
            <person name="Schmutz J."/>
        </authorList>
    </citation>
    <scope>NUCLEOTIDE SEQUENCE</scope>
    <source>
        <strain evidence="2">AP13</strain>
    </source>
</reference>
<evidence type="ECO:0000313" key="3">
    <source>
        <dbReference type="Proteomes" id="UP000823388"/>
    </source>
</evidence>
<keyword evidence="3" id="KW-1185">Reference proteome</keyword>
<dbReference type="Proteomes" id="UP000823388">
    <property type="component" value="Chromosome 4K"/>
</dbReference>
<protein>
    <submittedName>
        <fullName evidence="2">Uncharacterized protein</fullName>
    </submittedName>
</protein>
<feature type="region of interest" description="Disordered" evidence="1">
    <location>
        <begin position="1"/>
        <end position="66"/>
    </location>
</feature>
<feature type="compositionally biased region" description="Low complexity" evidence="1">
    <location>
        <begin position="144"/>
        <end position="156"/>
    </location>
</feature>
<proteinExistence type="predicted"/>
<dbReference type="AlphaFoldDB" id="A0A8T0TLB4"/>
<feature type="compositionally biased region" description="Low complexity" evidence="1">
    <location>
        <begin position="118"/>
        <end position="127"/>
    </location>
</feature>
<organism evidence="2 3">
    <name type="scientific">Panicum virgatum</name>
    <name type="common">Blackwell switchgrass</name>
    <dbReference type="NCBI Taxonomy" id="38727"/>
    <lineage>
        <taxon>Eukaryota</taxon>
        <taxon>Viridiplantae</taxon>
        <taxon>Streptophyta</taxon>
        <taxon>Embryophyta</taxon>
        <taxon>Tracheophyta</taxon>
        <taxon>Spermatophyta</taxon>
        <taxon>Magnoliopsida</taxon>
        <taxon>Liliopsida</taxon>
        <taxon>Poales</taxon>
        <taxon>Poaceae</taxon>
        <taxon>PACMAD clade</taxon>
        <taxon>Panicoideae</taxon>
        <taxon>Panicodae</taxon>
        <taxon>Paniceae</taxon>
        <taxon>Panicinae</taxon>
        <taxon>Panicum</taxon>
        <taxon>Panicum sect. Hiantes</taxon>
    </lineage>
</organism>
<gene>
    <name evidence="2" type="ORF">PVAP13_4KG191900</name>
</gene>
<evidence type="ECO:0000313" key="2">
    <source>
        <dbReference type="EMBL" id="KAG2610458.1"/>
    </source>
</evidence>
<feature type="compositionally biased region" description="Basic residues" evidence="1">
    <location>
        <begin position="45"/>
        <end position="61"/>
    </location>
</feature>
<comment type="caution">
    <text evidence="2">The sequence shown here is derived from an EMBL/GenBank/DDBJ whole genome shotgun (WGS) entry which is preliminary data.</text>
</comment>
<feature type="compositionally biased region" description="Pro residues" evidence="1">
    <location>
        <begin position="157"/>
        <end position="167"/>
    </location>
</feature>
<evidence type="ECO:0000256" key="1">
    <source>
        <dbReference type="SAM" id="MobiDB-lite"/>
    </source>
</evidence>